<sequence length="266" mass="29061">MATHPAGTARTDAPDRQWIRRFHPAPDAPVRLLCLPHAGGSASAYFGLSQLLAPKVEVLAVQYPGRQDRRDELLLDSITALRAGLAEELTSWLDRPIALFGHSMGAVLAYETARLLAEDERAHLAHLFVSGRGDPARKAEVALDLLDDRAMVQALGDLGGTDRRLLEDEDVLRMVAPAIRSDYRAVRTYRHAPGPLLPCPVTALVGDQDAMAPVDDVEKWASYTSAEFSLKVFQGGHFYLLEQFRKVSDHVYDGLGDSLSVQASPG</sequence>
<evidence type="ECO:0000256" key="2">
    <source>
        <dbReference type="ARBA" id="ARBA00022801"/>
    </source>
</evidence>
<reference evidence="4 5" key="1">
    <citation type="submission" date="2024-06" db="EMBL/GenBank/DDBJ databases">
        <title>The Natural Products Discovery Center: Release of the First 8490 Sequenced Strains for Exploring Actinobacteria Biosynthetic Diversity.</title>
        <authorList>
            <person name="Kalkreuter E."/>
            <person name="Kautsar S.A."/>
            <person name="Yang D."/>
            <person name="Bader C.D."/>
            <person name="Teijaro C.N."/>
            <person name="Fluegel L."/>
            <person name="Davis C.M."/>
            <person name="Simpson J.R."/>
            <person name="Lauterbach L."/>
            <person name="Steele A.D."/>
            <person name="Gui C."/>
            <person name="Meng S."/>
            <person name="Li G."/>
            <person name="Viehrig K."/>
            <person name="Ye F."/>
            <person name="Su P."/>
            <person name="Kiefer A.F."/>
            <person name="Nichols A."/>
            <person name="Cepeda A.J."/>
            <person name="Yan W."/>
            <person name="Fan B."/>
            <person name="Jiang Y."/>
            <person name="Adhikari A."/>
            <person name="Zheng C.-J."/>
            <person name="Schuster L."/>
            <person name="Cowan T.M."/>
            <person name="Smanski M.J."/>
            <person name="Chevrette M.G."/>
            <person name="De Carvalho L.P.S."/>
            <person name="Shen B."/>
        </authorList>
    </citation>
    <scope>NUCLEOTIDE SEQUENCE [LARGE SCALE GENOMIC DNA]</scope>
    <source>
        <strain evidence="4 5">NPDC000837</strain>
    </source>
</reference>
<dbReference type="InterPro" id="IPR020802">
    <property type="entry name" value="TesA-like"/>
</dbReference>
<dbReference type="InterPro" id="IPR012223">
    <property type="entry name" value="TEII"/>
</dbReference>
<dbReference type="PANTHER" id="PTHR11487">
    <property type="entry name" value="THIOESTERASE"/>
    <property type="match status" value="1"/>
</dbReference>
<dbReference type="SMART" id="SM00824">
    <property type="entry name" value="PKS_TE"/>
    <property type="match status" value="1"/>
</dbReference>
<evidence type="ECO:0000256" key="1">
    <source>
        <dbReference type="ARBA" id="ARBA00007169"/>
    </source>
</evidence>
<feature type="domain" description="Thioesterase TesA-like" evidence="3">
    <location>
        <begin position="33"/>
        <end position="251"/>
    </location>
</feature>
<dbReference type="Pfam" id="PF00975">
    <property type="entry name" value="Thioesterase"/>
    <property type="match status" value="1"/>
</dbReference>
<protein>
    <submittedName>
        <fullName evidence="4">Alpha/beta fold hydrolase</fullName>
    </submittedName>
</protein>
<keyword evidence="5" id="KW-1185">Reference proteome</keyword>
<comment type="similarity">
    <text evidence="1">Belongs to the thioesterase family.</text>
</comment>
<dbReference type="InterPro" id="IPR001031">
    <property type="entry name" value="Thioesterase"/>
</dbReference>
<dbReference type="Proteomes" id="UP001445472">
    <property type="component" value="Unassembled WGS sequence"/>
</dbReference>
<proteinExistence type="inferred from homology"/>
<keyword evidence="2 4" id="KW-0378">Hydrolase</keyword>
<dbReference type="Gene3D" id="3.40.50.1820">
    <property type="entry name" value="alpha/beta hydrolase"/>
    <property type="match status" value="1"/>
</dbReference>
<dbReference type="GO" id="GO:0016787">
    <property type="term" value="F:hydrolase activity"/>
    <property type="evidence" value="ECO:0007669"/>
    <property type="project" value="UniProtKB-KW"/>
</dbReference>
<evidence type="ECO:0000313" key="4">
    <source>
        <dbReference type="EMBL" id="MER6617254.1"/>
    </source>
</evidence>
<dbReference type="EMBL" id="JBEPBX010000034">
    <property type="protein sequence ID" value="MER6617254.1"/>
    <property type="molecule type" value="Genomic_DNA"/>
</dbReference>
<organism evidence="4 5">
    <name type="scientific">Streptomyces xantholiticus</name>
    <dbReference type="NCBI Taxonomy" id="68285"/>
    <lineage>
        <taxon>Bacteria</taxon>
        <taxon>Bacillati</taxon>
        <taxon>Actinomycetota</taxon>
        <taxon>Actinomycetes</taxon>
        <taxon>Kitasatosporales</taxon>
        <taxon>Streptomycetaceae</taxon>
        <taxon>Streptomyces</taxon>
    </lineage>
</organism>
<dbReference type="SUPFAM" id="SSF53474">
    <property type="entry name" value="alpha/beta-Hydrolases"/>
    <property type="match status" value="1"/>
</dbReference>
<dbReference type="PANTHER" id="PTHR11487:SF0">
    <property type="entry name" value="S-ACYL FATTY ACID SYNTHASE THIOESTERASE, MEDIUM CHAIN"/>
    <property type="match status" value="1"/>
</dbReference>
<evidence type="ECO:0000259" key="3">
    <source>
        <dbReference type="SMART" id="SM00824"/>
    </source>
</evidence>
<evidence type="ECO:0000313" key="5">
    <source>
        <dbReference type="Proteomes" id="UP001445472"/>
    </source>
</evidence>
<dbReference type="InterPro" id="IPR029058">
    <property type="entry name" value="AB_hydrolase_fold"/>
</dbReference>
<name>A0ABV1V2J9_9ACTN</name>
<gene>
    <name evidence="4" type="ORF">ABT276_28675</name>
</gene>
<comment type="caution">
    <text evidence="4">The sequence shown here is derived from an EMBL/GenBank/DDBJ whole genome shotgun (WGS) entry which is preliminary data.</text>
</comment>
<accession>A0ABV1V2J9</accession>
<dbReference type="RefSeq" id="WP_351978383.1">
    <property type="nucleotide sequence ID" value="NZ_JBEPBX010000034.1"/>
</dbReference>